<dbReference type="PANTHER" id="PTHR48063:SF98">
    <property type="entry name" value="LRR RECEPTOR-LIKE SERINE_THREONINE-PROTEIN KINASE FLS2"/>
    <property type="match status" value="1"/>
</dbReference>
<reference evidence="8" key="1">
    <citation type="journal article" date="2023" name="Science">
        <title>Elucidation of the pathway for biosynthesis of saponin adjuvants from the soapbark tree.</title>
        <authorList>
            <person name="Reed J."/>
            <person name="Orme A."/>
            <person name="El-Demerdash A."/>
            <person name="Owen C."/>
            <person name="Martin L.B.B."/>
            <person name="Misra R.C."/>
            <person name="Kikuchi S."/>
            <person name="Rejzek M."/>
            <person name="Martin A.C."/>
            <person name="Harkess A."/>
            <person name="Leebens-Mack J."/>
            <person name="Louveau T."/>
            <person name="Stephenson M.J."/>
            <person name="Osbourn A."/>
        </authorList>
    </citation>
    <scope>NUCLEOTIDE SEQUENCE</scope>
    <source>
        <strain evidence="8">S10</strain>
    </source>
</reference>
<proteinExistence type="predicted"/>
<evidence type="ECO:0000313" key="9">
    <source>
        <dbReference type="Proteomes" id="UP001163823"/>
    </source>
</evidence>
<dbReference type="PANTHER" id="PTHR48063">
    <property type="entry name" value="LRR RECEPTOR-LIKE KINASE"/>
    <property type="match status" value="1"/>
</dbReference>
<keyword evidence="4" id="KW-1133">Transmembrane helix</keyword>
<comment type="caution">
    <text evidence="8">The sequence shown here is derived from an EMBL/GenBank/DDBJ whole genome shotgun (WGS) entry which is preliminary data.</text>
</comment>
<name>A0AAD7L1C4_QUISA</name>
<dbReference type="InterPro" id="IPR046956">
    <property type="entry name" value="RLP23-like"/>
</dbReference>
<evidence type="ECO:0000256" key="5">
    <source>
        <dbReference type="ARBA" id="ARBA00023136"/>
    </source>
</evidence>
<dbReference type="KEGG" id="qsa:O6P43_029923"/>
<sequence>MEVVWSRRQKRLVLQVPKSSVLIERNKLFSNSNRDLPLHYIFISGKPVIGKTIVPLWQSEVDCYRWKGISCNNQTGNVITLNLSSDYYRGNIDLSVLCELQYLEYLHFSFNNLEGQRIPKCIGSLGHLIDLILYGFVGSIPSELQNLSCLQTLDLYWNQNLIAKGPAMAFSSFLFEVPLHVTC</sequence>
<comment type="subcellular location">
    <subcellularLocation>
        <location evidence="1">Membrane</location>
        <topology evidence="1">Single-pass type I membrane protein</topology>
    </subcellularLocation>
</comment>
<keyword evidence="8" id="KW-0808">Transferase</keyword>
<evidence type="ECO:0000313" key="8">
    <source>
        <dbReference type="EMBL" id="KAJ7949607.1"/>
    </source>
</evidence>
<protein>
    <submittedName>
        <fullName evidence="8">Receptor protein kinase-like protein</fullName>
    </submittedName>
</protein>
<keyword evidence="8" id="KW-0418">Kinase</keyword>
<keyword evidence="6 8" id="KW-0675">Receptor</keyword>
<dbReference type="SUPFAM" id="SSF52058">
    <property type="entry name" value="L domain-like"/>
    <property type="match status" value="1"/>
</dbReference>
<organism evidence="8 9">
    <name type="scientific">Quillaja saponaria</name>
    <name type="common">Soap bark tree</name>
    <dbReference type="NCBI Taxonomy" id="32244"/>
    <lineage>
        <taxon>Eukaryota</taxon>
        <taxon>Viridiplantae</taxon>
        <taxon>Streptophyta</taxon>
        <taxon>Embryophyta</taxon>
        <taxon>Tracheophyta</taxon>
        <taxon>Spermatophyta</taxon>
        <taxon>Magnoliopsida</taxon>
        <taxon>eudicotyledons</taxon>
        <taxon>Gunneridae</taxon>
        <taxon>Pentapetalae</taxon>
        <taxon>rosids</taxon>
        <taxon>fabids</taxon>
        <taxon>Fabales</taxon>
        <taxon>Quillajaceae</taxon>
        <taxon>Quillaja</taxon>
    </lineage>
</organism>
<dbReference type="GO" id="GO:0016301">
    <property type="term" value="F:kinase activity"/>
    <property type="evidence" value="ECO:0007669"/>
    <property type="project" value="UniProtKB-KW"/>
</dbReference>
<keyword evidence="7" id="KW-0325">Glycoprotein</keyword>
<dbReference type="Proteomes" id="UP001163823">
    <property type="component" value="Chromosome 12"/>
</dbReference>
<dbReference type="EMBL" id="JARAOO010000012">
    <property type="protein sequence ID" value="KAJ7949607.1"/>
    <property type="molecule type" value="Genomic_DNA"/>
</dbReference>
<dbReference type="InterPro" id="IPR032675">
    <property type="entry name" value="LRR_dom_sf"/>
</dbReference>
<keyword evidence="3" id="KW-0732">Signal</keyword>
<dbReference type="GO" id="GO:0016020">
    <property type="term" value="C:membrane"/>
    <property type="evidence" value="ECO:0007669"/>
    <property type="project" value="UniProtKB-SubCell"/>
</dbReference>
<dbReference type="Gene3D" id="3.80.10.10">
    <property type="entry name" value="Ribonuclease Inhibitor"/>
    <property type="match status" value="1"/>
</dbReference>
<evidence type="ECO:0000256" key="7">
    <source>
        <dbReference type="ARBA" id="ARBA00023180"/>
    </source>
</evidence>
<gene>
    <name evidence="8" type="ORF">O6P43_029923</name>
</gene>
<evidence type="ECO:0000256" key="1">
    <source>
        <dbReference type="ARBA" id="ARBA00004479"/>
    </source>
</evidence>
<keyword evidence="2" id="KW-0812">Transmembrane</keyword>
<keyword evidence="9" id="KW-1185">Reference proteome</keyword>
<accession>A0AAD7L1C4</accession>
<evidence type="ECO:0000256" key="4">
    <source>
        <dbReference type="ARBA" id="ARBA00022989"/>
    </source>
</evidence>
<evidence type="ECO:0000256" key="3">
    <source>
        <dbReference type="ARBA" id="ARBA00022729"/>
    </source>
</evidence>
<evidence type="ECO:0000256" key="2">
    <source>
        <dbReference type="ARBA" id="ARBA00022692"/>
    </source>
</evidence>
<keyword evidence="5" id="KW-0472">Membrane</keyword>
<evidence type="ECO:0000256" key="6">
    <source>
        <dbReference type="ARBA" id="ARBA00023170"/>
    </source>
</evidence>
<dbReference type="AlphaFoldDB" id="A0AAD7L1C4"/>